<evidence type="ECO:0000313" key="4">
    <source>
        <dbReference type="Proteomes" id="UP000053424"/>
    </source>
</evidence>
<protein>
    <recommendedName>
        <fullName evidence="2">G-patch domain-containing protein</fullName>
    </recommendedName>
</protein>
<reference evidence="3 4" key="1">
    <citation type="submission" date="2014-04" db="EMBL/GenBank/DDBJ databases">
        <authorList>
            <consortium name="DOE Joint Genome Institute"/>
            <person name="Kuo A."/>
            <person name="Gay G."/>
            <person name="Dore J."/>
            <person name="Kohler A."/>
            <person name="Nagy L.G."/>
            <person name="Floudas D."/>
            <person name="Copeland A."/>
            <person name="Barry K.W."/>
            <person name="Cichocki N."/>
            <person name="Veneault-Fourrey C."/>
            <person name="LaButti K."/>
            <person name="Lindquist E.A."/>
            <person name="Lipzen A."/>
            <person name="Lundell T."/>
            <person name="Morin E."/>
            <person name="Murat C."/>
            <person name="Sun H."/>
            <person name="Tunlid A."/>
            <person name="Henrissat B."/>
            <person name="Grigoriev I.V."/>
            <person name="Hibbett D.S."/>
            <person name="Martin F."/>
            <person name="Nordberg H.P."/>
            <person name="Cantor M.N."/>
            <person name="Hua S.X."/>
        </authorList>
    </citation>
    <scope>NUCLEOTIDE SEQUENCE [LARGE SCALE GENOMIC DNA]</scope>
    <source>
        <strain evidence="4">h7</strain>
    </source>
</reference>
<dbReference type="InterPro" id="IPR000467">
    <property type="entry name" value="G_patch_dom"/>
</dbReference>
<dbReference type="GO" id="GO:0003676">
    <property type="term" value="F:nucleic acid binding"/>
    <property type="evidence" value="ECO:0007669"/>
    <property type="project" value="InterPro"/>
</dbReference>
<evidence type="ECO:0000256" key="1">
    <source>
        <dbReference type="SAM" id="MobiDB-lite"/>
    </source>
</evidence>
<dbReference type="PANTHER" id="PTHR20923">
    <property type="entry name" value="BAT4 PROTEIN-RELATED"/>
    <property type="match status" value="1"/>
</dbReference>
<accession>A0A0C3C2N2</accession>
<feature type="compositionally biased region" description="Basic residues" evidence="1">
    <location>
        <begin position="359"/>
        <end position="376"/>
    </location>
</feature>
<organism evidence="3 4">
    <name type="scientific">Hebeloma cylindrosporum</name>
    <dbReference type="NCBI Taxonomy" id="76867"/>
    <lineage>
        <taxon>Eukaryota</taxon>
        <taxon>Fungi</taxon>
        <taxon>Dikarya</taxon>
        <taxon>Basidiomycota</taxon>
        <taxon>Agaricomycotina</taxon>
        <taxon>Agaricomycetes</taxon>
        <taxon>Agaricomycetidae</taxon>
        <taxon>Agaricales</taxon>
        <taxon>Agaricineae</taxon>
        <taxon>Hymenogastraceae</taxon>
        <taxon>Hebeloma</taxon>
    </lineage>
</organism>
<proteinExistence type="predicted"/>
<dbReference type="OrthoDB" id="2538319at2759"/>
<name>A0A0C3C2N2_HEBCY</name>
<dbReference type="Proteomes" id="UP000053424">
    <property type="component" value="Unassembled WGS sequence"/>
</dbReference>
<feature type="region of interest" description="Disordered" evidence="1">
    <location>
        <begin position="359"/>
        <end position="379"/>
    </location>
</feature>
<gene>
    <name evidence="3" type="ORF">M413DRAFT_443963</name>
</gene>
<feature type="region of interest" description="Disordered" evidence="1">
    <location>
        <begin position="260"/>
        <end position="300"/>
    </location>
</feature>
<evidence type="ECO:0000259" key="2">
    <source>
        <dbReference type="PROSITE" id="PS50174"/>
    </source>
</evidence>
<feature type="compositionally biased region" description="Low complexity" evidence="1">
    <location>
        <begin position="135"/>
        <end position="149"/>
    </location>
</feature>
<dbReference type="HOGENOM" id="CLU_056416_0_0_1"/>
<dbReference type="STRING" id="686832.A0A0C3C2N2"/>
<dbReference type="EMBL" id="KN831776">
    <property type="protein sequence ID" value="KIM43150.1"/>
    <property type="molecule type" value="Genomic_DNA"/>
</dbReference>
<dbReference type="PROSITE" id="PS50174">
    <property type="entry name" value="G_PATCH"/>
    <property type="match status" value="1"/>
</dbReference>
<feature type="compositionally biased region" description="Low complexity" evidence="1">
    <location>
        <begin position="101"/>
        <end position="112"/>
    </location>
</feature>
<dbReference type="PANTHER" id="PTHR20923:SF1">
    <property type="entry name" value="G PATCH DOMAIN AND ANKYRIN REPEAT-CONTAINING PROTEIN 1"/>
    <property type="match status" value="1"/>
</dbReference>
<reference evidence="4" key="2">
    <citation type="submission" date="2015-01" db="EMBL/GenBank/DDBJ databases">
        <title>Evolutionary Origins and Diversification of the Mycorrhizal Mutualists.</title>
        <authorList>
            <consortium name="DOE Joint Genome Institute"/>
            <consortium name="Mycorrhizal Genomics Consortium"/>
            <person name="Kohler A."/>
            <person name="Kuo A."/>
            <person name="Nagy L.G."/>
            <person name="Floudas D."/>
            <person name="Copeland A."/>
            <person name="Barry K.W."/>
            <person name="Cichocki N."/>
            <person name="Veneault-Fourrey C."/>
            <person name="LaButti K."/>
            <person name="Lindquist E.A."/>
            <person name="Lipzen A."/>
            <person name="Lundell T."/>
            <person name="Morin E."/>
            <person name="Murat C."/>
            <person name="Riley R."/>
            <person name="Ohm R."/>
            <person name="Sun H."/>
            <person name="Tunlid A."/>
            <person name="Henrissat B."/>
            <person name="Grigoriev I.V."/>
            <person name="Hibbett D.S."/>
            <person name="Martin F."/>
        </authorList>
    </citation>
    <scope>NUCLEOTIDE SEQUENCE [LARGE SCALE GENOMIC DNA]</scope>
    <source>
        <strain evidence="4">h7</strain>
    </source>
</reference>
<feature type="region of interest" description="Disordered" evidence="1">
    <location>
        <begin position="9"/>
        <end position="169"/>
    </location>
</feature>
<sequence length="393" mass="43308">MATVTHYIYSHYDPAEREALEQETGQAGDGTLDPDEAWHREASRISQRKRAPPKFVSANIPLDEWGHPQSEISNPQTSKNPLGSNISGWYHSLTSTRPEISSTPSLKSSSMPPSKPRKPETRDKNNWFISKVIESESPASFPSSSAPPSLADILARDPPPLPSEGRYTPPVWLEIGPSNKGFGMLQRSGWNEGEPLGPDVIRRKAVEDDVEAALSAGANKRKGGFRSIHSTPASRKETMEIKMENFDDVSELREIDVIDLTLSDSDEDEPSGSGVEEGNKLEGSSISDISSPSFKDPVHRNPTYERKALLTPIATILKSDRLGIGLKAKTVGPYKASQKRVTHNAAALAAHVKEAAETRKRKNLFGRGHRGFAKQRRKEEENRKAMVAYLKGQ</sequence>
<feature type="compositionally biased region" description="Low complexity" evidence="1">
    <location>
        <begin position="284"/>
        <end position="293"/>
    </location>
</feature>
<evidence type="ECO:0000313" key="3">
    <source>
        <dbReference type="EMBL" id="KIM43150.1"/>
    </source>
</evidence>
<dbReference type="AlphaFoldDB" id="A0A0C3C2N2"/>
<feature type="domain" description="G-patch" evidence="2">
    <location>
        <begin position="177"/>
        <end position="223"/>
    </location>
</feature>
<dbReference type="InterPro" id="IPR039146">
    <property type="entry name" value="GPANK1"/>
</dbReference>
<feature type="compositionally biased region" description="Polar residues" evidence="1">
    <location>
        <begin position="70"/>
        <end position="100"/>
    </location>
</feature>
<keyword evidence="4" id="KW-1185">Reference proteome</keyword>